<evidence type="ECO:0000256" key="1">
    <source>
        <dbReference type="SAM" id="MobiDB-lite"/>
    </source>
</evidence>
<proteinExistence type="predicted"/>
<gene>
    <name evidence="2" type="ORF">EZS28_025940</name>
</gene>
<accession>A0A5J4V7S9</accession>
<feature type="compositionally biased region" description="Acidic residues" evidence="1">
    <location>
        <begin position="130"/>
        <end position="171"/>
    </location>
</feature>
<dbReference type="EMBL" id="SNRW01009081">
    <property type="protein sequence ID" value="KAA6378532.1"/>
    <property type="molecule type" value="Genomic_DNA"/>
</dbReference>
<protein>
    <submittedName>
        <fullName evidence="2">Uncharacterized protein</fullName>
    </submittedName>
</protein>
<name>A0A5J4V7S9_9EUKA</name>
<comment type="caution">
    <text evidence="2">The sequence shown here is derived from an EMBL/GenBank/DDBJ whole genome shotgun (WGS) entry which is preliminary data.</text>
</comment>
<evidence type="ECO:0000313" key="3">
    <source>
        <dbReference type="Proteomes" id="UP000324800"/>
    </source>
</evidence>
<feature type="compositionally biased region" description="Basic and acidic residues" evidence="1">
    <location>
        <begin position="172"/>
        <end position="182"/>
    </location>
</feature>
<sequence>YGDESTQYELVSSEFAVLQVLQVSTAGGDGEQEGNEIANVLGNISKFLQSLHQGRKTDEFYQIPSFPQQISLARRLDEQIEEEGGNEEIESQLINKKIYDVTGWAKDAKGALLNLYIDKSNTISFWYEEDQDNADQDNEDQDNENQDNADQDNENQDNADQDNEDQDNEDQNIEKLNQDQNQ</sequence>
<dbReference type="Proteomes" id="UP000324800">
    <property type="component" value="Unassembled WGS sequence"/>
</dbReference>
<dbReference type="AlphaFoldDB" id="A0A5J4V7S9"/>
<feature type="region of interest" description="Disordered" evidence="1">
    <location>
        <begin position="130"/>
        <end position="182"/>
    </location>
</feature>
<feature type="non-terminal residue" evidence="2">
    <location>
        <position position="1"/>
    </location>
</feature>
<reference evidence="2 3" key="1">
    <citation type="submission" date="2019-03" db="EMBL/GenBank/DDBJ databases">
        <title>Single cell metagenomics reveals metabolic interactions within the superorganism composed of flagellate Streblomastix strix and complex community of Bacteroidetes bacteria on its surface.</title>
        <authorList>
            <person name="Treitli S.C."/>
            <person name="Kolisko M."/>
            <person name="Husnik F."/>
            <person name="Keeling P."/>
            <person name="Hampl V."/>
        </authorList>
    </citation>
    <scope>NUCLEOTIDE SEQUENCE [LARGE SCALE GENOMIC DNA]</scope>
    <source>
        <strain evidence="2">ST1C</strain>
    </source>
</reference>
<evidence type="ECO:0000313" key="2">
    <source>
        <dbReference type="EMBL" id="KAA6378532.1"/>
    </source>
</evidence>
<organism evidence="2 3">
    <name type="scientific">Streblomastix strix</name>
    <dbReference type="NCBI Taxonomy" id="222440"/>
    <lineage>
        <taxon>Eukaryota</taxon>
        <taxon>Metamonada</taxon>
        <taxon>Preaxostyla</taxon>
        <taxon>Oxymonadida</taxon>
        <taxon>Streblomastigidae</taxon>
        <taxon>Streblomastix</taxon>
    </lineage>
</organism>